<gene>
    <name evidence="1" type="ORF">GU243_00505</name>
</gene>
<evidence type="ECO:0000313" key="1">
    <source>
        <dbReference type="EMBL" id="QHK18516.1"/>
    </source>
</evidence>
<evidence type="ECO:0000313" key="2">
    <source>
        <dbReference type="Proteomes" id="UP000464186"/>
    </source>
</evidence>
<organism evidence="1 2">
    <name type="scientific">Pseudarthrobacter psychrotolerans</name>
    <dbReference type="NCBI Taxonomy" id="2697569"/>
    <lineage>
        <taxon>Bacteria</taxon>
        <taxon>Bacillati</taxon>
        <taxon>Actinomycetota</taxon>
        <taxon>Actinomycetes</taxon>
        <taxon>Micrococcales</taxon>
        <taxon>Micrococcaceae</taxon>
        <taxon>Pseudarthrobacter</taxon>
    </lineage>
</organism>
<keyword evidence="2" id="KW-1185">Reference proteome</keyword>
<dbReference type="Proteomes" id="UP000464186">
    <property type="component" value="Chromosome"/>
</dbReference>
<dbReference type="AlphaFoldDB" id="A0A6P1NE31"/>
<accession>A0A6P1NE31</accession>
<protein>
    <submittedName>
        <fullName evidence="1">Uncharacterized protein</fullName>
    </submittedName>
</protein>
<proteinExistence type="predicted"/>
<reference evidence="1 2" key="1">
    <citation type="submission" date="2020-01" db="EMBL/GenBank/DDBJ databases">
        <title>Pseudarthrobacter psychrotolerans sp. nov., isolated from antarctic soil.</title>
        <authorList>
            <person name="Shin Y."/>
            <person name="Park W."/>
        </authorList>
    </citation>
    <scope>NUCLEOTIDE SEQUENCE [LARGE SCALE GENOMIC DNA]</scope>
    <source>
        <strain evidence="1 2">YJ56</strain>
    </source>
</reference>
<dbReference type="KEGG" id="psey:GU243_00505"/>
<name>A0A6P1NE31_9MICC</name>
<dbReference type="EMBL" id="CP047898">
    <property type="protein sequence ID" value="QHK18516.1"/>
    <property type="molecule type" value="Genomic_DNA"/>
</dbReference>
<sequence length="46" mass="5138">MDRSIGGELEGQTSINEWLDEPVGVAFIQLVLPLHIPLPEGKIRRL</sequence>